<feature type="chain" id="PRO_5012386663" evidence="1">
    <location>
        <begin position="19"/>
        <end position="197"/>
    </location>
</feature>
<reference evidence="3" key="1">
    <citation type="submission" date="2016-11" db="EMBL/GenBank/DDBJ databases">
        <authorList>
            <person name="Varghese N."/>
            <person name="Submissions S."/>
        </authorList>
    </citation>
    <scope>NUCLEOTIDE SEQUENCE [LARGE SCALE GENOMIC DNA]</scope>
    <source>
        <strain evidence="3">YR203</strain>
    </source>
</reference>
<protein>
    <submittedName>
        <fullName evidence="2">Uncharacterized protein</fullName>
    </submittedName>
</protein>
<dbReference type="RefSeq" id="WP_073174717.1">
    <property type="nucleotide sequence ID" value="NZ_FQVE01000004.1"/>
</dbReference>
<gene>
    <name evidence="2" type="ORF">SAMN02787073_3558</name>
</gene>
<keyword evidence="1" id="KW-0732">Signal</keyword>
<feature type="signal peptide" evidence="1">
    <location>
        <begin position="1"/>
        <end position="18"/>
    </location>
</feature>
<dbReference type="AlphaFoldDB" id="A0A1M5H2P1"/>
<organism evidence="2 3">
    <name type="scientific">Chryseobacterium vrystaatense</name>
    <dbReference type="NCBI Taxonomy" id="307480"/>
    <lineage>
        <taxon>Bacteria</taxon>
        <taxon>Pseudomonadati</taxon>
        <taxon>Bacteroidota</taxon>
        <taxon>Flavobacteriia</taxon>
        <taxon>Flavobacteriales</taxon>
        <taxon>Weeksellaceae</taxon>
        <taxon>Chryseobacterium group</taxon>
        <taxon>Chryseobacterium</taxon>
    </lineage>
</organism>
<accession>A0A1M5H2P1</accession>
<proteinExistence type="predicted"/>
<sequence>MHKLIISAFILLSTLAYAQVAIGKTSVTNATVSLEFGVSDVTNGYKGILLPWVSTVAGAPNATYTGLTNPVDGTIIFDISDKKVKYRKAGAWSDLSKNEITTVNGIANYDTTGIINTTLQDNLTENSTAKVMIGGNPSTDATTGILVLADTNKAMILPKMASPHLNIQNPPAGMMAYDTFAKQLAVFNGKVWSFWKP</sequence>
<evidence type="ECO:0000313" key="2">
    <source>
        <dbReference type="EMBL" id="SHG10267.1"/>
    </source>
</evidence>
<dbReference type="EMBL" id="FQVE01000004">
    <property type="protein sequence ID" value="SHG10267.1"/>
    <property type="molecule type" value="Genomic_DNA"/>
</dbReference>
<evidence type="ECO:0000256" key="1">
    <source>
        <dbReference type="SAM" id="SignalP"/>
    </source>
</evidence>
<evidence type="ECO:0000313" key="3">
    <source>
        <dbReference type="Proteomes" id="UP000184108"/>
    </source>
</evidence>
<dbReference type="Proteomes" id="UP000184108">
    <property type="component" value="Unassembled WGS sequence"/>
</dbReference>
<name>A0A1M5H2P1_9FLAO</name>